<keyword evidence="2" id="KW-1185">Reference proteome</keyword>
<protein>
    <submittedName>
        <fullName evidence="1">Uncharacterized protein</fullName>
    </submittedName>
</protein>
<dbReference type="EMBL" id="CM047737">
    <property type="protein sequence ID" value="KAJ0048709.1"/>
    <property type="molecule type" value="Genomic_DNA"/>
</dbReference>
<accession>A0ACC0ZDR0</accession>
<evidence type="ECO:0000313" key="1">
    <source>
        <dbReference type="EMBL" id="KAJ0048709.1"/>
    </source>
</evidence>
<sequence>MSLMAVHCASKLYYSNSRTQTDTDPSSNPSGSFEVRVKERYILKFQSDDGVEVVLEDITSPEFRFVLSIPLHFPSPQARTVYIKDFVSSLNLDPYVYEFVSGEMTEVVAETLAKTKGKEEFKKMLAVQVTKVELIRKEKTARIFIQIVGV</sequence>
<comment type="caution">
    <text evidence="1">The sequence shown here is derived from an EMBL/GenBank/DDBJ whole genome shotgun (WGS) entry which is preliminary data.</text>
</comment>
<name>A0ACC0ZDR0_9ROSI</name>
<reference evidence="2" key="1">
    <citation type="journal article" date="2023" name="G3 (Bethesda)">
        <title>Genome assembly and association tests identify interacting loci associated with vigor, precocity, and sex in interspecific pistachio rootstocks.</title>
        <authorList>
            <person name="Palmer W."/>
            <person name="Jacygrad E."/>
            <person name="Sagayaradj S."/>
            <person name="Cavanaugh K."/>
            <person name="Han R."/>
            <person name="Bertier L."/>
            <person name="Beede B."/>
            <person name="Kafkas S."/>
            <person name="Golino D."/>
            <person name="Preece J."/>
            <person name="Michelmore R."/>
        </authorList>
    </citation>
    <scope>NUCLEOTIDE SEQUENCE [LARGE SCALE GENOMIC DNA]</scope>
</reference>
<organism evidence="1 2">
    <name type="scientific">Pistacia integerrima</name>
    <dbReference type="NCBI Taxonomy" id="434235"/>
    <lineage>
        <taxon>Eukaryota</taxon>
        <taxon>Viridiplantae</taxon>
        <taxon>Streptophyta</taxon>
        <taxon>Embryophyta</taxon>
        <taxon>Tracheophyta</taxon>
        <taxon>Spermatophyta</taxon>
        <taxon>Magnoliopsida</taxon>
        <taxon>eudicotyledons</taxon>
        <taxon>Gunneridae</taxon>
        <taxon>Pentapetalae</taxon>
        <taxon>rosids</taxon>
        <taxon>malvids</taxon>
        <taxon>Sapindales</taxon>
        <taxon>Anacardiaceae</taxon>
        <taxon>Pistacia</taxon>
    </lineage>
</organism>
<dbReference type="Proteomes" id="UP001163603">
    <property type="component" value="Chromosome 2"/>
</dbReference>
<gene>
    <name evidence="1" type="ORF">Pint_16253</name>
</gene>
<evidence type="ECO:0000313" key="2">
    <source>
        <dbReference type="Proteomes" id="UP001163603"/>
    </source>
</evidence>
<proteinExistence type="predicted"/>